<gene>
    <name evidence="1" type="ORF">ATJ97_0745</name>
</gene>
<reference evidence="1 2" key="1">
    <citation type="submission" date="2017-10" db="EMBL/GenBank/DDBJ databases">
        <title>Sequencing the genomes of 1000 actinobacteria strains.</title>
        <authorList>
            <person name="Klenk H.-P."/>
        </authorList>
    </citation>
    <scope>NUCLEOTIDE SEQUENCE [LARGE SCALE GENOMIC DNA]</scope>
    <source>
        <strain evidence="1 2">DSM 21838</strain>
    </source>
</reference>
<dbReference type="EMBL" id="PDJI01000004">
    <property type="protein sequence ID" value="PFG38272.1"/>
    <property type="molecule type" value="Genomic_DNA"/>
</dbReference>
<sequence length="311" mass="33678">MGWFGRRREERTDDAPDSALPFLTATDAAEIRRLTQQAFAAAGIDAVIHEDHLAGTDGHKYGLWNVAASCHNAPGGRREWPAVVERHVRALLAPTAGTADLPDEEVRARTFLRLYGAGALPADPTSLSYTRPVADDLVEALALDFPDSVVTLTDGDVARFDPEELRRAGLENLLREPVDEIESIDLPAGGSIQVVYGESVYTASRILAMRDLLMRVYGEREYPNGVLVTVAHRHQIGLHPLDGPEALPVINALAGFAKNGFDDAPGGISPHLYWWHGGAFERISRVSDDGAIGIEVRPGLAEALERVVGRG</sequence>
<accession>A0A2A9EJ33</accession>
<comment type="caution">
    <text evidence="1">The sequence shown here is derived from an EMBL/GenBank/DDBJ whole genome shotgun (WGS) entry which is preliminary data.</text>
</comment>
<proteinExistence type="predicted"/>
<evidence type="ECO:0000313" key="1">
    <source>
        <dbReference type="EMBL" id="PFG38272.1"/>
    </source>
</evidence>
<dbReference type="RefSeq" id="WP_098482576.1">
    <property type="nucleotide sequence ID" value="NZ_PDJI01000004.1"/>
</dbReference>
<dbReference type="AlphaFoldDB" id="A0A2A9EJ33"/>
<protein>
    <submittedName>
        <fullName evidence="1">Uncharacterized protein</fullName>
    </submittedName>
</protein>
<keyword evidence="2" id="KW-1185">Reference proteome</keyword>
<dbReference type="OrthoDB" id="3812886at2"/>
<dbReference type="Proteomes" id="UP000222106">
    <property type="component" value="Unassembled WGS sequence"/>
</dbReference>
<evidence type="ECO:0000313" key="2">
    <source>
        <dbReference type="Proteomes" id="UP000222106"/>
    </source>
</evidence>
<name>A0A2A9EJ33_9MICO</name>
<organism evidence="1 2">
    <name type="scientific">Georgenia soli</name>
    <dbReference type="NCBI Taxonomy" id="638953"/>
    <lineage>
        <taxon>Bacteria</taxon>
        <taxon>Bacillati</taxon>
        <taxon>Actinomycetota</taxon>
        <taxon>Actinomycetes</taxon>
        <taxon>Micrococcales</taxon>
        <taxon>Bogoriellaceae</taxon>
        <taxon>Georgenia</taxon>
    </lineage>
</organism>